<dbReference type="EMBL" id="JAVIJP010000025">
    <property type="protein sequence ID" value="KAL3637586.1"/>
    <property type="molecule type" value="Genomic_DNA"/>
</dbReference>
<accession>A0ABD3D9C3</accession>
<name>A0ABD3D9C3_9LAMI</name>
<dbReference type="AlphaFoldDB" id="A0ABD3D9C3"/>
<evidence type="ECO:0000313" key="1">
    <source>
        <dbReference type="EMBL" id="KAL3637586.1"/>
    </source>
</evidence>
<sequence length="146" mass="17265">MIACLWDPKYRFWDPRYRFWDPRNRFWDPINCNSFWMGVEKVRIFRSGVWDGELYKNGSSEIINWSLRANSFDAFMKMVNEVVGVDCPLVVYRCHFIRKDLSPDVAPTISLIPEHSSWHLGNEFADYRVLRKDADEVNGAYDSADD</sequence>
<gene>
    <name evidence="1" type="ORF">CASFOL_018754</name>
</gene>
<organism evidence="1 2">
    <name type="scientific">Castilleja foliolosa</name>
    <dbReference type="NCBI Taxonomy" id="1961234"/>
    <lineage>
        <taxon>Eukaryota</taxon>
        <taxon>Viridiplantae</taxon>
        <taxon>Streptophyta</taxon>
        <taxon>Embryophyta</taxon>
        <taxon>Tracheophyta</taxon>
        <taxon>Spermatophyta</taxon>
        <taxon>Magnoliopsida</taxon>
        <taxon>eudicotyledons</taxon>
        <taxon>Gunneridae</taxon>
        <taxon>Pentapetalae</taxon>
        <taxon>asterids</taxon>
        <taxon>lamiids</taxon>
        <taxon>Lamiales</taxon>
        <taxon>Orobanchaceae</taxon>
        <taxon>Pedicularideae</taxon>
        <taxon>Castillejinae</taxon>
        <taxon>Castilleja</taxon>
    </lineage>
</organism>
<proteinExistence type="predicted"/>
<reference evidence="2" key="1">
    <citation type="journal article" date="2024" name="IScience">
        <title>Strigolactones Initiate the Formation of Haustorium-like Structures in Castilleja.</title>
        <authorList>
            <person name="Buerger M."/>
            <person name="Peterson D."/>
            <person name="Chory J."/>
        </authorList>
    </citation>
    <scope>NUCLEOTIDE SEQUENCE [LARGE SCALE GENOMIC DNA]</scope>
</reference>
<keyword evidence="2" id="KW-1185">Reference proteome</keyword>
<protein>
    <submittedName>
        <fullName evidence="1">Uncharacterized protein</fullName>
    </submittedName>
</protein>
<comment type="caution">
    <text evidence="1">The sequence shown here is derived from an EMBL/GenBank/DDBJ whole genome shotgun (WGS) entry which is preliminary data.</text>
</comment>
<dbReference type="Proteomes" id="UP001632038">
    <property type="component" value="Unassembled WGS sequence"/>
</dbReference>
<evidence type="ECO:0000313" key="2">
    <source>
        <dbReference type="Proteomes" id="UP001632038"/>
    </source>
</evidence>